<evidence type="ECO:0000256" key="1">
    <source>
        <dbReference type="SAM" id="MobiDB-lite"/>
    </source>
</evidence>
<accession>A0A9P4I5D2</accession>
<sequence length="575" mass="61864">MSYYDSDEDFRKSPGLERVYVKSTPEPEPLPFIPKAPPDPVNLSPQSQKDRKKSRRRRTRPALGDTVLLSYMNPNYPDVAKRASEIALNSASHSEVSDSDMEDKAREPPDRGPRRKSKTPSRKASPQMTSPVNEQSAATLQAIAAQAQALDPLEEDDGSPAEADPAADGDDENETPSGMDDGADDAINLITSPNVDVKGLAISAPGALEPDGTEAPRPQSASSAMDNDSKPANGFDLDDTLATSPNLRDHTIPESERPLDQKLPALHSPDSPSRDAPGSPIQTRSLPGFTEIEKIAEAAQQEGGEPRVNGFHQHRQSFSSAVGPPGRSPPNLGVPVGISPPTYTPGAPPSSWSHISPVSANGETSPQEAFAKLGVTATFPPTPGHNPRRPSQASDTSPGHFGPTPESVEGSNSGAYPTSADGQRMSIDMSSRTLPLPIVAGVQHIPPHGAGSFKCDFPGCNAAPFQTQYLLNSHANVHSQNRPHYCPVAGCPRGEGGKGFKRKNEMIRHGLVHDSPGYVCPFCPDREHKYPRPDNLQRHVRVHHIDKDRDDPLLREVLAQRPEGGNRGRRRRMGT</sequence>
<comment type="caution">
    <text evidence="3">The sequence shown here is derived from an EMBL/GenBank/DDBJ whole genome shotgun (WGS) entry which is preliminary data.</text>
</comment>
<dbReference type="PANTHER" id="PTHR46179">
    <property type="entry name" value="ZINC FINGER PROTEIN"/>
    <property type="match status" value="1"/>
</dbReference>
<name>A0A9P4I5D2_9PEZI</name>
<dbReference type="SMART" id="SM00355">
    <property type="entry name" value="ZnF_C2H2"/>
    <property type="match status" value="3"/>
</dbReference>
<dbReference type="GO" id="GO:0006357">
    <property type="term" value="P:regulation of transcription by RNA polymerase II"/>
    <property type="evidence" value="ECO:0007669"/>
    <property type="project" value="TreeGrafter"/>
</dbReference>
<proteinExistence type="predicted"/>
<dbReference type="InterPro" id="IPR051061">
    <property type="entry name" value="Zinc_finger_trans_reg"/>
</dbReference>
<organism evidence="3 4">
    <name type="scientific">Rhizodiscina lignyota</name>
    <dbReference type="NCBI Taxonomy" id="1504668"/>
    <lineage>
        <taxon>Eukaryota</taxon>
        <taxon>Fungi</taxon>
        <taxon>Dikarya</taxon>
        <taxon>Ascomycota</taxon>
        <taxon>Pezizomycotina</taxon>
        <taxon>Dothideomycetes</taxon>
        <taxon>Pleosporomycetidae</taxon>
        <taxon>Aulographales</taxon>
        <taxon>Rhizodiscinaceae</taxon>
        <taxon>Rhizodiscina</taxon>
    </lineage>
</organism>
<feature type="compositionally biased region" description="Acidic residues" evidence="1">
    <location>
        <begin position="152"/>
        <end position="174"/>
    </location>
</feature>
<feature type="compositionally biased region" description="Basic and acidic residues" evidence="1">
    <location>
        <begin position="247"/>
        <end position="260"/>
    </location>
</feature>
<feature type="compositionally biased region" description="Low complexity" evidence="1">
    <location>
        <begin position="135"/>
        <end position="149"/>
    </location>
</feature>
<dbReference type="AlphaFoldDB" id="A0A9P4I5D2"/>
<evidence type="ECO:0000313" key="4">
    <source>
        <dbReference type="Proteomes" id="UP000799772"/>
    </source>
</evidence>
<dbReference type="InterPro" id="IPR036236">
    <property type="entry name" value="Znf_C2H2_sf"/>
</dbReference>
<dbReference type="InterPro" id="IPR013087">
    <property type="entry name" value="Znf_C2H2_type"/>
</dbReference>
<dbReference type="OrthoDB" id="6077919at2759"/>
<feature type="compositionally biased region" description="Pro residues" evidence="1">
    <location>
        <begin position="26"/>
        <end position="40"/>
    </location>
</feature>
<dbReference type="Gene3D" id="3.30.160.60">
    <property type="entry name" value="Classic Zinc Finger"/>
    <property type="match status" value="1"/>
</dbReference>
<feature type="compositionally biased region" description="Basic and acidic residues" evidence="1">
    <location>
        <begin position="102"/>
        <end position="112"/>
    </location>
</feature>
<reference evidence="3" key="1">
    <citation type="journal article" date="2020" name="Stud. Mycol.">
        <title>101 Dothideomycetes genomes: a test case for predicting lifestyles and emergence of pathogens.</title>
        <authorList>
            <person name="Haridas S."/>
            <person name="Albert R."/>
            <person name="Binder M."/>
            <person name="Bloem J."/>
            <person name="Labutti K."/>
            <person name="Salamov A."/>
            <person name="Andreopoulos B."/>
            <person name="Baker S."/>
            <person name="Barry K."/>
            <person name="Bills G."/>
            <person name="Bluhm B."/>
            <person name="Cannon C."/>
            <person name="Castanera R."/>
            <person name="Culley D."/>
            <person name="Daum C."/>
            <person name="Ezra D."/>
            <person name="Gonzalez J."/>
            <person name="Henrissat B."/>
            <person name="Kuo A."/>
            <person name="Liang C."/>
            <person name="Lipzen A."/>
            <person name="Lutzoni F."/>
            <person name="Magnuson J."/>
            <person name="Mondo S."/>
            <person name="Nolan M."/>
            <person name="Ohm R."/>
            <person name="Pangilinan J."/>
            <person name="Park H.-J."/>
            <person name="Ramirez L."/>
            <person name="Alfaro M."/>
            <person name="Sun H."/>
            <person name="Tritt A."/>
            <person name="Yoshinaga Y."/>
            <person name="Zwiers L.-H."/>
            <person name="Turgeon B."/>
            <person name="Goodwin S."/>
            <person name="Spatafora J."/>
            <person name="Crous P."/>
            <person name="Grigoriev I."/>
        </authorList>
    </citation>
    <scope>NUCLEOTIDE SEQUENCE</scope>
    <source>
        <strain evidence="3">CBS 133067</strain>
    </source>
</reference>
<evidence type="ECO:0000259" key="2">
    <source>
        <dbReference type="SMART" id="SM00355"/>
    </source>
</evidence>
<feature type="domain" description="C2H2-type" evidence="2">
    <location>
        <begin position="518"/>
        <end position="543"/>
    </location>
</feature>
<feature type="compositionally biased region" description="Basic residues" evidence="1">
    <location>
        <begin position="50"/>
        <end position="60"/>
    </location>
</feature>
<keyword evidence="4" id="KW-1185">Reference proteome</keyword>
<dbReference type="EMBL" id="ML978136">
    <property type="protein sequence ID" value="KAF2093783.1"/>
    <property type="molecule type" value="Genomic_DNA"/>
</dbReference>
<feature type="domain" description="C2H2-type" evidence="2">
    <location>
        <begin position="484"/>
        <end position="513"/>
    </location>
</feature>
<dbReference type="PANTHER" id="PTHR46179:SF19">
    <property type="entry name" value="C2H2 FINGER DOMAIN TRANSCRIPTION FACTOR (EUROFUNG)-RELATED"/>
    <property type="match status" value="1"/>
</dbReference>
<gene>
    <name evidence="3" type="ORF">NA57DRAFT_80783</name>
</gene>
<feature type="compositionally biased region" description="Polar residues" evidence="1">
    <location>
        <begin position="122"/>
        <end position="134"/>
    </location>
</feature>
<dbReference type="SUPFAM" id="SSF57667">
    <property type="entry name" value="beta-beta-alpha zinc fingers"/>
    <property type="match status" value="1"/>
</dbReference>
<feature type="region of interest" description="Disordered" evidence="1">
    <location>
        <begin position="1"/>
        <end position="364"/>
    </location>
</feature>
<dbReference type="Proteomes" id="UP000799772">
    <property type="component" value="Unassembled WGS sequence"/>
</dbReference>
<feature type="domain" description="C2H2-type" evidence="2">
    <location>
        <begin position="453"/>
        <end position="478"/>
    </location>
</feature>
<feature type="compositionally biased region" description="Polar residues" evidence="1">
    <location>
        <begin position="350"/>
        <end position="364"/>
    </location>
</feature>
<dbReference type="GO" id="GO:0005634">
    <property type="term" value="C:nucleus"/>
    <property type="evidence" value="ECO:0007669"/>
    <property type="project" value="TreeGrafter"/>
</dbReference>
<protein>
    <recommendedName>
        <fullName evidence="2">C2H2-type domain-containing protein</fullName>
    </recommendedName>
</protein>
<feature type="region of interest" description="Disordered" evidence="1">
    <location>
        <begin position="376"/>
        <end position="423"/>
    </location>
</feature>
<evidence type="ECO:0000313" key="3">
    <source>
        <dbReference type="EMBL" id="KAF2093783.1"/>
    </source>
</evidence>